<comment type="caution">
    <text evidence="8">The sequence shown here is derived from an EMBL/GenBank/DDBJ whole genome shotgun (WGS) entry which is preliminary data.</text>
</comment>
<dbReference type="GO" id="GO:0046872">
    <property type="term" value="F:metal ion binding"/>
    <property type="evidence" value="ECO:0007669"/>
    <property type="project" value="UniProtKB-KW"/>
</dbReference>
<dbReference type="Gene3D" id="3.80.30.20">
    <property type="entry name" value="tm_1862 like domain"/>
    <property type="match status" value="1"/>
</dbReference>
<dbReference type="InterPro" id="IPR006158">
    <property type="entry name" value="Cobalamin-bd"/>
</dbReference>
<evidence type="ECO:0000259" key="6">
    <source>
        <dbReference type="PROSITE" id="PS51332"/>
    </source>
</evidence>
<dbReference type="InterPro" id="IPR036724">
    <property type="entry name" value="Cobalamin-bd_sf"/>
</dbReference>
<evidence type="ECO:0000256" key="5">
    <source>
        <dbReference type="ARBA" id="ARBA00023014"/>
    </source>
</evidence>
<name>A0A2N5ZE83_MUIH1</name>
<dbReference type="InterPro" id="IPR051198">
    <property type="entry name" value="BchE-like"/>
</dbReference>
<evidence type="ECO:0000256" key="1">
    <source>
        <dbReference type="ARBA" id="ARBA00001966"/>
    </source>
</evidence>
<dbReference type="Pfam" id="PF04055">
    <property type="entry name" value="Radical_SAM"/>
    <property type="match status" value="1"/>
</dbReference>
<protein>
    <submittedName>
        <fullName evidence="8">Uncharacterized protein</fullName>
    </submittedName>
</protein>
<dbReference type="SFLD" id="SFLDG01082">
    <property type="entry name" value="B12-binding_domain_containing"/>
    <property type="match status" value="1"/>
</dbReference>
<feature type="domain" description="Radical SAM core" evidence="7">
    <location>
        <begin position="185"/>
        <end position="414"/>
    </location>
</feature>
<keyword evidence="5" id="KW-0411">Iron-sulfur</keyword>
<evidence type="ECO:0000313" key="8">
    <source>
        <dbReference type="EMBL" id="PLX16973.1"/>
    </source>
</evidence>
<dbReference type="AlphaFoldDB" id="A0A2N5ZE83"/>
<dbReference type="SUPFAM" id="SSF102114">
    <property type="entry name" value="Radical SAM enzymes"/>
    <property type="match status" value="1"/>
</dbReference>
<evidence type="ECO:0000259" key="7">
    <source>
        <dbReference type="PROSITE" id="PS51918"/>
    </source>
</evidence>
<dbReference type="GO" id="GO:0031419">
    <property type="term" value="F:cobalamin binding"/>
    <property type="evidence" value="ECO:0007669"/>
    <property type="project" value="InterPro"/>
</dbReference>
<dbReference type="InterPro" id="IPR023404">
    <property type="entry name" value="rSAM_horseshoe"/>
</dbReference>
<dbReference type="SUPFAM" id="SSF52242">
    <property type="entry name" value="Cobalamin (vitamin B12)-binding domain"/>
    <property type="match status" value="1"/>
</dbReference>
<keyword evidence="4" id="KW-0408">Iron</keyword>
<dbReference type="PROSITE" id="PS51332">
    <property type="entry name" value="B12_BINDING"/>
    <property type="match status" value="1"/>
</dbReference>
<proteinExistence type="predicted"/>
<dbReference type="InterPro" id="IPR006638">
    <property type="entry name" value="Elp3/MiaA/NifB-like_rSAM"/>
</dbReference>
<keyword evidence="3" id="KW-0479">Metal-binding</keyword>
<evidence type="ECO:0000256" key="3">
    <source>
        <dbReference type="ARBA" id="ARBA00022723"/>
    </source>
</evidence>
<keyword evidence="2" id="KW-0949">S-adenosyl-L-methionine</keyword>
<accession>A0A2N5ZE83</accession>
<dbReference type="PANTHER" id="PTHR43409">
    <property type="entry name" value="ANAEROBIC MAGNESIUM-PROTOPORPHYRIN IX MONOMETHYL ESTER CYCLASE-RELATED"/>
    <property type="match status" value="1"/>
</dbReference>
<dbReference type="Proteomes" id="UP000234857">
    <property type="component" value="Unassembled WGS sequence"/>
</dbReference>
<dbReference type="EMBL" id="PKTG01000098">
    <property type="protein sequence ID" value="PLX16973.1"/>
    <property type="molecule type" value="Genomic_DNA"/>
</dbReference>
<dbReference type="PROSITE" id="PS51918">
    <property type="entry name" value="RADICAL_SAM"/>
    <property type="match status" value="1"/>
</dbReference>
<dbReference type="SMART" id="SM00729">
    <property type="entry name" value="Elp3"/>
    <property type="match status" value="1"/>
</dbReference>
<dbReference type="GO" id="GO:0003824">
    <property type="term" value="F:catalytic activity"/>
    <property type="evidence" value="ECO:0007669"/>
    <property type="project" value="InterPro"/>
</dbReference>
<dbReference type="InterPro" id="IPR058240">
    <property type="entry name" value="rSAM_sf"/>
</dbReference>
<feature type="domain" description="B12-binding" evidence="6">
    <location>
        <begin position="1"/>
        <end position="149"/>
    </location>
</feature>
<dbReference type="InterPro" id="IPR007197">
    <property type="entry name" value="rSAM"/>
</dbReference>
<dbReference type="GO" id="GO:0051536">
    <property type="term" value="F:iron-sulfur cluster binding"/>
    <property type="evidence" value="ECO:0007669"/>
    <property type="project" value="UniProtKB-KW"/>
</dbReference>
<organism evidence="8 9">
    <name type="scientific">Muiribacterium halophilum</name>
    <dbReference type="NCBI Taxonomy" id="2053465"/>
    <lineage>
        <taxon>Bacteria</taxon>
        <taxon>Candidatus Muiribacteriota</taxon>
        <taxon>Candidatus Muiribacteriia</taxon>
        <taxon>Candidatus Muiribacteriales</taxon>
        <taxon>Candidatus Muiribacteriaceae</taxon>
        <taxon>Candidatus Muiribacterium</taxon>
    </lineage>
</organism>
<evidence type="ECO:0000313" key="9">
    <source>
        <dbReference type="Proteomes" id="UP000234857"/>
    </source>
</evidence>
<evidence type="ECO:0000256" key="4">
    <source>
        <dbReference type="ARBA" id="ARBA00023004"/>
    </source>
</evidence>
<dbReference type="Gene3D" id="3.40.50.280">
    <property type="entry name" value="Cobalamin-binding domain"/>
    <property type="match status" value="1"/>
</dbReference>
<dbReference type="Pfam" id="PF02310">
    <property type="entry name" value="B12-binding"/>
    <property type="match status" value="1"/>
</dbReference>
<gene>
    <name evidence="8" type="ORF">C0601_08675</name>
</gene>
<evidence type="ECO:0000256" key="2">
    <source>
        <dbReference type="ARBA" id="ARBA00022691"/>
    </source>
</evidence>
<dbReference type="SFLD" id="SFLDS00029">
    <property type="entry name" value="Radical_SAM"/>
    <property type="match status" value="1"/>
</dbReference>
<reference evidence="8 9" key="1">
    <citation type="submission" date="2017-11" db="EMBL/GenBank/DDBJ databases">
        <title>Genome-resolved metagenomics identifies genetic mobility, metabolic interactions, and unexpected diversity in perchlorate-reducing communities.</title>
        <authorList>
            <person name="Barnum T.P."/>
            <person name="Figueroa I.A."/>
            <person name="Carlstrom C.I."/>
            <person name="Lucas L.N."/>
            <person name="Engelbrektson A.L."/>
            <person name="Coates J.D."/>
        </authorList>
    </citation>
    <scope>NUCLEOTIDE SEQUENCE [LARGE SCALE GENOMIC DNA]</scope>
    <source>
        <strain evidence="8">BM706</strain>
    </source>
</reference>
<comment type="cofactor">
    <cofactor evidence="1">
        <name>[4Fe-4S] cluster</name>
        <dbReference type="ChEBI" id="CHEBI:49883"/>
    </cofactor>
</comment>
<sequence>MRSLKVAFYSEVYESLAFERFMSILDKNKIENRLFFNPCLFNDFYINIPGLSKFFSSDIDTYIEEIRAYDPDYLCITIYTDFLYQTMDFLKRLKKAVPNIRIIAGGPHVTLEGKRFVEENIVIDFGVRGAGEMAIDGLFSGKSHAKIHGLIYREENLVFENDWSVLPHEEYADVPEKKEPYLRAMPYRRPYLITTTGFGCYFSCSFCYHSAMRNMGKKYGVVRKSITFLKKELLKAKKNGVKKIMFFDEEFLADKEFSKEFLPMYAKDIKIPFMCISHPFYINEEITILLKKANCINVELGTQVMDEHIRKTHLNRHEKDKDVLNAFTILGKYKLPVTINHMFGLPEETEEIHRKSLEIYTKYGIKRMLFFYLTAYPSISINRTLLEKKMIDEQKLEDVRLGSVDNMHLQGSTSKDNIYKRMEIFGEWIPFLPEKLALSLLRKRFYRFVPLSSILSYSAHVLSTFLFSPEYSIELHMKRYFYFIGKILIKKIKRKIS</sequence>